<proteinExistence type="predicted"/>
<comment type="caution">
    <text evidence="1">The sequence shown here is derived from an EMBL/GenBank/DDBJ whole genome shotgun (WGS) entry which is preliminary data.</text>
</comment>
<organism evidence="1 2">
    <name type="scientific">Ilex paraguariensis</name>
    <name type="common">yerba mate</name>
    <dbReference type="NCBI Taxonomy" id="185542"/>
    <lineage>
        <taxon>Eukaryota</taxon>
        <taxon>Viridiplantae</taxon>
        <taxon>Streptophyta</taxon>
        <taxon>Embryophyta</taxon>
        <taxon>Tracheophyta</taxon>
        <taxon>Spermatophyta</taxon>
        <taxon>Magnoliopsida</taxon>
        <taxon>eudicotyledons</taxon>
        <taxon>Gunneridae</taxon>
        <taxon>Pentapetalae</taxon>
        <taxon>asterids</taxon>
        <taxon>campanulids</taxon>
        <taxon>Aquifoliales</taxon>
        <taxon>Aquifoliaceae</taxon>
        <taxon>Ilex</taxon>
    </lineage>
</organism>
<accession>A0ABC8UQQ2</accession>
<dbReference type="Proteomes" id="UP001642360">
    <property type="component" value="Unassembled WGS sequence"/>
</dbReference>
<sequence>MKQENPVYRDSLGFVYGNVLPPLHHNPGVGPILKVVSGTCVQEHTLLFTMMYHSKQTVGNSG</sequence>
<reference evidence="1 2" key="1">
    <citation type="submission" date="2024-02" db="EMBL/GenBank/DDBJ databases">
        <authorList>
            <person name="Vignale AGUSTIN F."/>
            <person name="Sosa J E."/>
            <person name="Modenutti C."/>
        </authorList>
    </citation>
    <scope>NUCLEOTIDE SEQUENCE [LARGE SCALE GENOMIC DNA]</scope>
</reference>
<gene>
    <name evidence="1" type="ORF">ILEXP_LOCUS53668</name>
</gene>
<dbReference type="EMBL" id="CAUOFW020008625">
    <property type="protein sequence ID" value="CAK9183403.1"/>
    <property type="molecule type" value="Genomic_DNA"/>
</dbReference>
<evidence type="ECO:0000313" key="1">
    <source>
        <dbReference type="EMBL" id="CAK9183403.1"/>
    </source>
</evidence>
<name>A0ABC8UQQ2_9AQUA</name>
<keyword evidence="2" id="KW-1185">Reference proteome</keyword>
<evidence type="ECO:0000313" key="2">
    <source>
        <dbReference type="Proteomes" id="UP001642360"/>
    </source>
</evidence>
<protein>
    <submittedName>
        <fullName evidence="1">Uncharacterized protein</fullName>
    </submittedName>
</protein>
<dbReference type="AlphaFoldDB" id="A0ABC8UQQ2"/>